<dbReference type="PANTHER" id="PTHR40447">
    <property type="entry name" value="ANAEROBIC SULFITE REDUCTASE SUBUNIT A"/>
    <property type="match status" value="1"/>
</dbReference>
<dbReference type="GO" id="GO:0046872">
    <property type="term" value="F:metal ion binding"/>
    <property type="evidence" value="ECO:0007669"/>
    <property type="project" value="UniProtKB-KW"/>
</dbReference>
<accession>A0A3N0HYA6</accession>
<evidence type="ECO:0000313" key="6">
    <source>
        <dbReference type="Proteomes" id="UP000276568"/>
    </source>
</evidence>
<dbReference type="InterPro" id="IPR014259">
    <property type="entry name" value="Sulphite_reductase_A"/>
</dbReference>
<evidence type="ECO:0000256" key="1">
    <source>
        <dbReference type="ARBA" id="ARBA00022723"/>
    </source>
</evidence>
<dbReference type="EMBL" id="RJQC01000003">
    <property type="protein sequence ID" value="RNM29647.1"/>
    <property type="molecule type" value="Genomic_DNA"/>
</dbReference>
<evidence type="ECO:0000313" key="5">
    <source>
        <dbReference type="EMBL" id="RNM29647.1"/>
    </source>
</evidence>
<feature type="domain" description="4Fe-4S ferredoxin-type" evidence="4">
    <location>
        <begin position="214"/>
        <end position="246"/>
    </location>
</feature>
<dbReference type="InterPro" id="IPR017900">
    <property type="entry name" value="4Fe4S_Fe_S_CS"/>
</dbReference>
<dbReference type="GO" id="GO:0051536">
    <property type="term" value="F:iron-sulfur cluster binding"/>
    <property type="evidence" value="ECO:0007669"/>
    <property type="project" value="UniProtKB-KW"/>
</dbReference>
<dbReference type="InterPro" id="IPR017896">
    <property type="entry name" value="4Fe4S_Fe-S-bd"/>
</dbReference>
<comment type="caution">
    <text evidence="5">The sequence shown here is derived from an EMBL/GenBank/DDBJ whole genome shotgun (WGS) entry which is preliminary data.</text>
</comment>
<evidence type="ECO:0000256" key="2">
    <source>
        <dbReference type="ARBA" id="ARBA00023004"/>
    </source>
</evidence>
<feature type="domain" description="4Fe-4S ferredoxin-type" evidence="4">
    <location>
        <begin position="297"/>
        <end position="325"/>
    </location>
</feature>
<dbReference type="NCBIfam" id="TIGR02910">
    <property type="entry name" value="sulfite_red_A"/>
    <property type="match status" value="1"/>
</dbReference>
<keyword evidence="2" id="KW-0408">Iron</keyword>
<dbReference type="OrthoDB" id="9795302at2"/>
<dbReference type="PANTHER" id="PTHR40447:SF1">
    <property type="entry name" value="ANAEROBIC SULFITE REDUCTASE SUBUNIT A"/>
    <property type="match status" value="1"/>
</dbReference>
<name>A0A3N0HYA6_9FIRM</name>
<dbReference type="SUPFAM" id="SSF46548">
    <property type="entry name" value="alpha-helical ferredoxin"/>
    <property type="match status" value="1"/>
</dbReference>
<dbReference type="AlphaFoldDB" id="A0A3N0HYA6"/>
<dbReference type="PROSITE" id="PS51379">
    <property type="entry name" value="4FE4S_FER_2"/>
    <property type="match status" value="2"/>
</dbReference>
<dbReference type="RefSeq" id="WP_128520722.1">
    <property type="nucleotide sequence ID" value="NZ_RJQC01000003.1"/>
</dbReference>
<protein>
    <submittedName>
        <fullName evidence="5">Anaerobic sulfite reductase subunit AsrA</fullName>
    </submittedName>
</protein>
<sequence>MGYIMSQESFDAMLDELSSTYRIWAPVNKVGEGRHTDTDVVRYDFVSWVKEIEWEKKSDYAFKEILTPLSQTLFFFTEDEVKEANRDVKDVLVFLRSCDMHALKRQDDIYLHNGKERDYFYDQMRQHVHFVLMGCSHSYQECFCVDMGSNQTKDGYVFSFDIIDGNIHSDVKDETFNNVFKKYAGQEKDVTPQYVTENDVHVTIPNEIPLSIYKSDMWDEYKTRCIGCGRCNFVCPTCTCYTMQDIYYTDNGKVGERRRVCASCMVDGYTNVAGGGQYRRDQGERMRFKVLHKVYDHRQRFGYDMCVGCGRCTNVCPEYISMAAAINKLNKTVEELKNE</sequence>
<reference evidence="5 6" key="1">
    <citation type="submission" date="2018-11" db="EMBL/GenBank/DDBJ databases">
        <title>Clostridium sp. nov., a member of the family Erysipelotrichaceae isolated from pig faeces.</title>
        <authorList>
            <person name="Chang Y.-H."/>
        </authorList>
    </citation>
    <scope>NUCLEOTIDE SEQUENCE [LARGE SCALE GENOMIC DNA]</scope>
    <source>
        <strain evidence="5 6">YH-panp20</strain>
    </source>
</reference>
<dbReference type="Pfam" id="PF17179">
    <property type="entry name" value="Fer4_22"/>
    <property type="match status" value="1"/>
</dbReference>
<keyword evidence="6" id="KW-1185">Reference proteome</keyword>
<dbReference type="Gene3D" id="1.10.1060.10">
    <property type="entry name" value="Alpha-helical ferredoxin"/>
    <property type="match status" value="1"/>
</dbReference>
<keyword evidence="3" id="KW-0411">Iron-sulfur</keyword>
<dbReference type="InterPro" id="IPR009051">
    <property type="entry name" value="Helical_ferredxn"/>
</dbReference>
<dbReference type="PROSITE" id="PS00198">
    <property type="entry name" value="4FE4S_FER_1"/>
    <property type="match status" value="2"/>
</dbReference>
<dbReference type="Proteomes" id="UP000276568">
    <property type="component" value="Unassembled WGS sequence"/>
</dbReference>
<proteinExistence type="predicted"/>
<gene>
    <name evidence="5" type="primary">asrA</name>
    <name evidence="5" type="ORF">EDX97_08390</name>
</gene>
<evidence type="ECO:0000259" key="4">
    <source>
        <dbReference type="PROSITE" id="PS51379"/>
    </source>
</evidence>
<keyword evidence="1" id="KW-0479">Metal-binding</keyword>
<evidence type="ECO:0000256" key="3">
    <source>
        <dbReference type="ARBA" id="ARBA00023014"/>
    </source>
</evidence>
<organism evidence="5 6">
    <name type="scientific">Absicoccus porci</name>
    <dbReference type="NCBI Taxonomy" id="2486576"/>
    <lineage>
        <taxon>Bacteria</taxon>
        <taxon>Bacillati</taxon>
        <taxon>Bacillota</taxon>
        <taxon>Erysipelotrichia</taxon>
        <taxon>Erysipelotrichales</taxon>
        <taxon>Erysipelotrichaceae</taxon>
        <taxon>Absicoccus</taxon>
    </lineage>
</organism>